<dbReference type="Pfam" id="PF04452">
    <property type="entry name" value="Methyltrans_RNA"/>
    <property type="match status" value="1"/>
</dbReference>
<comment type="catalytic activity">
    <reaction evidence="11 12">
        <text>uridine(1498) in 16S rRNA + S-adenosyl-L-methionine = N(3)-methyluridine(1498) in 16S rRNA + S-adenosyl-L-homocysteine + H(+)</text>
        <dbReference type="Rhea" id="RHEA:42920"/>
        <dbReference type="Rhea" id="RHEA-COMP:10283"/>
        <dbReference type="Rhea" id="RHEA-COMP:10284"/>
        <dbReference type="ChEBI" id="CHEBI:15378"/>
        <dbReference type="ChEBI" id="CHEBI:57856"/>
        <dbReference type="ChEBI" id="CHEBI:59789"/>
        <dbReference type="ChEBI" id="CHEBI:65315"/>
        <dbReference type="ChEBI" id="CHEBI:74502"/>
        <dbReference type="EC" id="2.1.1.193"/>
    </reaction>
</comment>
<dbReference type="CDD" id="cd18084">
    <property type="entry name" value="RsmE-like"/>
    <property type="match status" value="1"/>
</dbReference>
<evidence type="ECO:0000256" key="4">
    <source>
        <dbReference type="ARBA" id="ARBA00013673"/>
    </source>
</evidence>
<dbReference type="InterPro" id="IPR046886">
    <property type="entry name" value="RsmE_MTase_dom"/>
</dbReference>
<dbReference type="NCBIfam" id="NF008692">
    <property type="entry name" value="PRK11713.1-5"/>
    <property type="match status" value="1"/>
</dbReference>
<keyword evidence="6 12" id="KW-0698">rRNA processing</keyword>
<sequence>MRRVQRYLVPPSCFVGDTAVLRGEDAHHIARVMRMVPGDRVEVGDGSGTVWTAVIELVGAGEVHLSLENPLEEDGEARMELVLLQGLPKHDKMDLIVQKATELGVARVIPVAAARSVVRYQTEQQIRRLQRWRRIAKEAAEQAKRSRIPEIVQPVSAAEAWQLASQADVALLLDESRRGRPLATALAGQPGVGRIAFAVGPEGGWDPGEVEEAASLGVEPVHLGPRILRTETAGIAAAAAILYHYGEWGR</sequence>
<gene>
    <name evidence="15" type="ORF">CVV65_09875</name>
</gene>
<dbReference type="InterPro" id="IPR046887">
    <property type="entry name" value="RsmE_PUA-like"/>
</dbReference>
<evidence type="ECO:0000256" key="12">
    <source>
        <dbReference type="PIRNR" id="PIRNR015601"/>
    </source>
</evidence>
<evidence type="ECO:0000259" key="13">
    <source>
        <dbReference type="Pfam" id="PF04452"/>
    </source>
</evidence>
<dbReference type="SUPFAM" id="SSF75217">
    <property type="entry name" value="alpha/beta knot"/>
    <property type="match status" value="1"/>
</dbReference>
<evidence type="ECO:0000256" key="3">
    <source>
        <dbReference type="ARBA" id="ARBA00012328"/>
    </source>
</evidence>
<dbReference type="GO" id="GO:0070042">
    <property type="term" value="F:rRNA (uridine-N3-)-methyltransferase activity"/>
    <property type="evidence" value="ECO:0007669"/>
    <property type="project" value="TreeGrafter"/>
</dbReference>
<comment type="subcellular location">
    <subcellularLocation>
        <location evidence="1 12">Cytoplasm</location>
    </subcellularLocation>
</comment>
<organism evidence="15 16">
    <name type="scientific">Kyrpidia spormannii</name>
    <dbReference type="NCBI Taxonomy" id="2055160"/>
    <lineage>
        <taxon>Bacteria</taxon>
        <taxon>Bacillati</taxon>
        <taxon>Bacillota</taxon>
        <taxon>Bacilli</taxon>
        <taxon>Bacillales</taxon>
        <taxon>Alicyclobacillaceae</taxon>
        <taxon>Kyrpidia</taxon>
    </lineage>
</organism>
<feature type="domain" description="Ribosomal RNA small subunit methyltransferase E PUA-like" evidence="14">
    <location>
        <begin position="21"/>
        <end position="67"/>
    </location>
</feature>
<evidence type="ECO:0000256" key="1">
    <source>
        <dbReference type="ARBA" id="ARBA00004496"/>
    </source>
</evidence>
<dbReference type="InterPro" id="IPR006700">
    <property type="entry name" value="RsmE"/>
</dbReference>
<evidence type="ECO:0000256" key="11">
    <source>
        <dbReference type="ARBA" id="ARBA00047944"/>
    </source>
</evidence>
<evidence type="ECO:0000256" key="10">
    <source>
        <dbReference type="ARBA" id="ARBA00025699"/>
    </source>
</evidence>
<evidence type="ECO:0000313" key="15">
    <source>
        <dbReference type="EMBL" id="ATY85191.1"/>
    </source>
</evidence>
<dbReference type="Gene3D" id="3.40.1280.10">
    <property type="match status" value="1"/>
</dbReference>
<protein>
    <recommendedName>
        <fullName evidence="4 12">Ribosomal RNA small subunit methyltransferase E</fullName>
        <ecNumber evidence="3 12">2.1.1.193</ecNumber>
    </recommendedName>
</protein>
<dbReference type="GO" id="GO:0005737">
    <property type="term" value="C:cytoplasm"/>
    <property type="evidence" value="ECO:0007669"/>
    <property type="project" value="UniProtKB-SubCell"/>
</dbReference>
<proteinExistence type="inferred from homology"/>
<evidence type="ECO:0000256" key="6">
    <source>
        <dbReference type="ARBA" id="ARBA00022552"/>
    </source>
</evidence>
<dbReference type="PANTHER" id="PTHR30027">
    <property type="entry name" value="RIBOSOMAL RNA SMALL SUBUNIT METHYLTRANSFERASE E"/>
    <property type="match status" value="1"/>
</dbReference>
<dbReference type="GO" id="GO:0070475">
    <property type="term" value="P:rRNA base methylation"/>
    <property type="evidence" value="ECO:0007669"/>
    <property type="project" value="TreeGrafter"/>
</dbReference>
<dbReference type="Pfam" id="PF20260">
    <property type="entry name" value="PUA_4"/>
    <property type="match status" value="1"/>
</dbReference>
<dbReference type="EMBL" id="CP024955">
    <property type="protein sequence ID" value="ATY85191.1"/>
    <property type="molecule type" value="Genomic_DNA"/>
</dbReference>
<dbReference type="NCBIfam" id="TIGR00046">
    <property type="entry name" value="RsmE family RNA methyltransferase"/>
    <property type="match status" value="1"/>
</dbReference>
<keyword evidence="8 12" id="KW-0808">Transferase</keyword>
<dbReference type="InterPro" id="IPR015947">
    <property type="entry name" value="PUA-like_sf"/>
</dbReference>
<comment type="function">
    <text evidence="10 12">Specifically methylates the N3 position of the uracil ring of uridine 1498 (m3U1498) in 16S rRNA. Acts on the fully assembled 30S ribosomal subunit.</text>
</comment>
<feature type="domain" description="Ribosomal RNA small subunit methyltransferase E methyltransferase" evidence="13">
    <location>
        <begin position="77"/>
        <end position="241"/>
    </location>
</feature>
<dbReference type="AlphaFoldDB" id="A0A2K8N754"/>
<dbReference type="InterPro" id="IPR029026">
    <property type="entry name" value="tRNA_m1G_MTases_N"/>
</dbReference>
<keyword evidence="7 12" id="KW-0489">Methyltransferase</keyword>
<dbReference type="PIRSF" id="PIRSF015601">
    <property type="entry name" value="MTase_slr0722"/>
    <property type="match status" value="1"/>
</dbReference>
<name>A0A2K8N754_9BACL</name>
<dbReference type="KEGG" id="kyr:CVV65_09875"/>
<dbReference type="PANTHER" id="PTHR30027:SF3">
    <property type="entry name" value="16S RRNA (URACIL(1498)-N(3))-METHYLTRANSFERASE"/>
    <property type="match status" value="1"/>
</dbReference>
<reference evidence="16" key="1">
    <citation type="submission" date="2017-11" db="EMBL/GenBank/DDBJ databases">
        <title>Complete Genome Sequence of Kyrpidia sp. Strain EA-1, a thermophilic, hydrogen-oxidizing Bacterium, isolated from the Azores.</title>
        <authorList>
            <person name="Reiner J.E."/>
            <person name="Lapp C.J."/>
            <person name="Bunk B."/>
            <person name="Gescher J."/>
        </authorList>
    </citation>
    <scope>NUCLEOTIDE SEQUENCE [LARGE SCALE GENOMIC DNA]</scope>
    <source>
        <strain evidence="16">EA-1</strain>
    </source>
</reference>
<dbReference type="SUPFAM" id="SSF88697">
    <property type="entry name" value="PUA domain-like"/>
    <property type="match status" value="1"/>
</dbReference>
<evidence type="ECO:0000256" key="9">
    <source>
        <dbReference type="ARBA" id="ARBA00022691"/>
    </source>
</evidence>
<keyword evidence="5 12" id="KW-0963">Cytoplasm</keyword>
<evidence type="ECO:0000256" key="8">
    <source>
        <dbReference type="ARBA" id="ARBA00022679"/>
    </source>
</evidence>
<evidence type="ECO:0000313" key="16">
    <source>
        <dbReference type="Proteomes" id="UP000231932"/>
    </source>
</evidence>
<keyword evidence="16" id="KW-1185">Reference proteome</keyword>
<evidence type="ECO:0000256" key="2">
    <source>
        <dbReference type="ARBA" id="ARBA00005528"/>
    </source>
</evidence>
<comment type="similarity">
    <text evidence="2 12">Belongs to the RNA methyltransferase RsmE family.</text>
</comment>
<dbReference type="Proteomes" id="UP000231932">
    <property type="component" value="Chromosome"/>
</dbReference>
<dbReference type="EC" id="2.1.1.193" evidence="3 12"/>
<evidence type="ECO:0000256" key="7">
    <source>
        <dbReference type="ARBA" id="ARBA00022603"/>
    </source>
</evidence>
<evidence type="ECO:0000259" key="14">
    <source>
        <dbReference type="Pfam" id="PF20260"/>
    </source>
</evidence>
<accession>A0A2K8N754</accession>
<evidence type="ECO:0000256" key="5">
    <source>
        <dbReference type="ARBA" id="ARBA00022490"/>
    </source>
</evidence>
<dbReference type="InterPro" id="IPR029028">
    <property type="entry name" value="Alpha/beta_knot_MTases"/>
</dbReference>
<keyword evidence="9 12" id="KW-0949">S-adenosyl-L-methionine</keyword>